<protein>
    <submittedName>
        <fullName evidence="1">Uncharacterized protein</fullName>
    </submittedName>
</protein>
<name>X1QUJ6_9ZZZZ</name>
<comment type="caution">
    <text evidence="1">The sequence shown here is derived from an EMBL/GenBank/DDBJ whole genome shotgun (WGS) entry which is preliminary data.</text>
</comment>
<dbReference type="AlphaFoldDB" id="X1QUJ6"/>
<accession>X1QUJ6</accession>
<dbReference type="EMBL" id="BARW01002544">
    <property type="protein sequence ID" value="GAI71943.1"/>
    <property type="molecule type" value="Genomic_DNA"/>
</dbReference>
<organism evidence="1">
    <name type="scientific">marine sediment metagenome</name>
    <dbReference type="NCBI Taxonomy" id="412755"/>
    <lineage>
        <taxon>unclassified sequences</taxon>
        <taxon>metagenomes</taxon>
        <taxon>ecological metagenomes</taxon>
    </lineage>
</organism>
<gene>
    <name evidence="1" type="ORF">S12H4_07026</name>
</gene>
<sequence length="120" mass="13559">MELNSGIPIISYASDNFKELALASGFLAAMDSFITQIGGSKLEEINYKGFYIQAAYGKSTKLACFLSIPADKSLKERLKQLIGLFEERYEDKIEKFKLSGNTKLFDSREIIYLIKDIIDI</sequence>
<evidence type="ECO:0000313" key="1">
    <source>
        <dbReference type="EMBL" id="GAI71943.1"/>
    </source>
</evidence>
<reference evidence="1" key="1">
    <citation type="journal article" date="2014" name="Front. Microbiol.">
        <title>High frequency of phylogenetically diverse reductive dehalogenase-homologous genes in deep subseafloor sedimentary metagenomes.</title>
        <authorList>
            <person name="Kawai M."/>
            <person name="Futagami T."/>
            <person name="Toyoda A."/>
            <person name="Takaki Y."/>
            <person name="Nishi S."/>
            <person name="Hori S."/>
            <person name="Arai W."/>
            <person name="Tsubouchi T."/>
            <person name="Morono Y."/>
            <person name="Uchiyama I."/>
            <person name="Ito T."/>
            <person name="Fujiyama A."/>
            <person name="Inagaki F."/>
            <person name="Takami H."/>
        </authorList>
    </citation>
    <scope>NUCLEOTIDE SEQUENCE</scope>
    <source>
        <strain evidence="1">Expedition CK06-06</strain>
    </source>
</reference>
<proteinExistence type="predicted"/>